<dbReference type="Proteomes" id="UP001056610">
    <property type="component" value="Chromosome"/>
</dbReference>
<keyword evidence="2" id="KW-0597">Phosphoprotein</keyword>
<evidence type="ECO:0000259" key="9">
    <source>
        <dbReference type="PROSITE" id="PS52019"/>
    </source>
</evidence>
<feature type="region of interest" description="N-terminal hotdog fold" evidence="6">
    <location>
        <begin position="979"/>
        <end position="1101"/>
    </location>
</feature>
<dbReference type="PROSITE" id="PS52019">
    <property type="entry name" value="PKS_MFAS_DH"/>
    <property type="match status" value="1"/>
</dbReference>
<dbReference type="InterPro" id="IPR049552">
    <property type="entry name" value="PKS_DH_N"/>
</dbReference>
<dbReference type="PANTHER" id="PTHR43775">
    <property type="entry name" value="FATTY ACID SYNTHASE"/>
    <property type="match status" value="1"/>
</dbReference>
<feature type="active site" description="Proton donor; for dehydratase activity" evidence="6">
    <location>
        <position position="1170"/>
    </location>
</feature>
<feature type="domain" description="Carrier" evidence="7">
    <location>
        <begin position="1722"/>
        <end position="1799"/>
    </location>
</feature>
<evidence type="ECO:0000259" key="7">
    <source>
        <dbReference type="PROSITE" id="PS50075"/>
    </source>
</evidence>
<evidence type="ECO:0000256" key="3">
    <source>
        <dbReference type="ARBA" id="ARBA00022679"/>
    </source>
</evidence>
<dbReference type="Gene3D" id="3.30.70.250">
    <property type="entry name" value="Malonyl-CoA ACP transacylase, ACP-binding"/>
    <property type="match status" value="1"/>
</dbReference>
<dbReference type="Gene3D" id="1.10.1200.10">
    <property type="entry name" value="ACP-like"/>
    <property type="match status" value="2"/>
</dbReference>
<dbReference type="SMART" id="SM00825">
    <property type="entry name" value="PKS_KS"/>
    <property type="match status" value="1"/>
</dbReference>
<dbReference type="InterPro" id="IPR050091">
    <property type="entry name" value="PKS_NRPS_Biosynth_Enz"/>
</dbReference>
<feature type="region of interest" description="C-terminal hotdog fold" evidence="6">
    <location>
        <begin position="1115"/>
        <end position="1251"/>
    </location>
</feature>
<dbReference type="GO" id="GO:0016746">
    <property type="term" value="F:acyltransferase activity"/>
    <property type="evidence" value="ECO:0007669"/>
    <property type="project" value="UniProtKB-KW"/>
</dbReference>
<feature type="domain" description="PKS/mFAS DH" evidence="9">
    <location>
        <begin position="979"/>
        <end position="1251"/>
    </location>
</feature>
<evidence type="ECO:0000256" key="1">
    <source>
        <dbReference type="ARBA" id="ARBA00022450"/>
    </source>
</evidence>
<dbReference type="InterPro" id="IPR020806">
    <property type="entry name" value="PKS_PP-bd"/>
</dbReference>
<dbReference type="Pfam" id="PF00550">
    <property type="entry name" value="PP-binding"/>
    <property type="match status" value="2"/>
</dbReference>
<feature type="domain" description="Ketosynthase family 3 (KS3)" evidence="8">
    <location>
        <begin position="99"/>
        <end position="524"/>
    </location>
</feature>
<dbReference type="InterPro" id="IPR016036">
    <property type="entry name" value="Malonyl_transacylase_ACP-bd"/>
</dbReference>
<keyword evidence="4" id="KW-0521">NADP</keyword>
<organism evidence="10 11">
    <name type="scientific">Candidatus Mycobacterium methanotrophicum</name>
    <dbReference type="NCBI Taxonomy" id="2943498"/>
    <lineage>
        <taxon>Bacteria</taxon>
        <taxon>Bacillati</taxon>
        <taxon>Actinomycetota</taxon>
        <taxon>Actinomycetes</taxon>
        <taxon>Mycobacteriales</taxon>
        <taxon>Mycobacteriaceae</taxon>
        <taxon>Mycobacterium</taxon>
    </lineage>
</organism>
<dbReference type="InterPro" id="IPR020841">
    <property type="entry name" value="PKS_Beta-ketoAc_synthase_dom"/>
</dbReference>
<dbReference type="SMART" id="SM00822">
    <property type="entry name" value="PKS_KR"/>
    <property type="match status" value="1"/>
</dbReference>
<dbReference type="InterPro" id="IPR057326">
    <property type="entry name" value="KR_dom"/>
</dbReference>
<dbReference type="InterPro" id="IPR036736">
    <property type="entry name" value="ACP-like_sf"/>
</dbReference>
<dbReference type="SMART" id="SM00827">
    <property type="entry name" value="PKS_AT"/>
    <property type="match status" value="1"/>
</dbReference>
<sequence length="1831" mass="193720">MNAPLDEPALRHWLVDHLVTNVRCSPDDIDFHASLKDLGVSSRDAVVLSGELSELLERPVSPVELWQHPTIDDLARFLTSCEPDSDTEPVPRQDQISADDPVAVIGVGCRFPGDVFGPEGFWRFLGDGRCAVGEVPPDRWAGFDDGSPEVAAALSGTTRWGSFLTDIDAFDAEFFEISPREAAKMDPQQRLLLEVAYEALEHAGLRADSLRQSRTGVFVGACAGEYGYLASMDLSQVDAWSGTGGALSIIANRLSYFLDLRGPSVTVDTACSSSLVAVHLACQSLRAGESSLAVAGGVNLLLSPAVTRSFDVAEAMSPTGRCHAFDAGADGFVRGEGCGVVVLKRLADAVADGDPVLAVVRGSAVNQDGRSNGLMAPNPAAQMDVLRAAYANAGIEPRQVDYVEAHGTGTLLGDPIEARALGRVLGRGRPESAPLLIGALKSNLGHLEAAAGIAGFIKAVLAVQRGRIPASLNFDNPNPLIPFDNLRLKVVDEPRDWPVTGQPRRAGVSAFGFGGTNAHVVVEQGPDPGPVAAGGPEPASAVTTLVVGGKTAQRVASAAGMLAGWMEGQGAGVALAEVAHTVNHHRARHAVFATVAALDREQAVAGLRALAAGGSAEGVVAPHRGQCRAGTVFVYSGQGSQWAGMGRQLLADEPVFAAAVAELEPVFVEQAGFSLQEVLAAGKPVVGIERIQPVLVAMGLALTQLWRCYGVQPDAVIGHSMGEVTAAVVAKALTPRDGLRIIATRSRLMSRLSGQGAMALLDLDPESAEALIVDYPRTTLAVYASPRQSVVAGPPDEVDAVIAAVAAQDRLARRIEVDVASHHPIIDPVLPELRTALDDLSPRRPTIPVMTTTGAMPVFDANYWAANLRYPVQFSQAVAAAGANYATFVEVSPHPVLTYAISDTLGKIHHHSIGTLQRDTHDTLTFHTNLNATHTVAPPATDHPAEPHPVIPTTPWHHTRHWLATEKRVDTTASAPKFGTLLGAHIAVATSPPTRLWQARLLPEAKPYPGCHRIHGVEVVPVSVLLQTICAAVGECGASAVADVRFEHPIVVDQPRIIQVVVDGESVTVSSAPAADLTTGAPPAHWVKHVSGRMAPAPASFGGAGIDGSAADDGHHETAENGIRSAAQLLESWGVDGQPFAWSVQALRPTPGGLVADVCSAEQSTVALLDAAVHVGRLVDTSDARLMVPAAVESVWVSTSSGDRQGAVEIRRVSGNTEELVVDIAVYTPEGTTCVDIRSLRYADIESGPAQAIGRDADPRSCAHAIDWRAWSQDHDGPATAPGTLAVVGGEHAVNAELQDRLTETGYTPAGAADARYVVYLAEPGPASHNDNDIESAAALSSDVADLVRQLADRHERLPVTLWIITRGVHEAVSRTALPQSSLWGLAAVIAAEHPNLWGGLVDVPVGDDVEDCVTALSKVLPGAAKRILVLRDGELLASTMAPISGQPVREPLRCRPDAAYMITGGMGALGLLMAGWLADRGARRLILVGRTPLPPRRDWDSTSDTDLHDKIAAIRALEYRGVTVDAVALDIGSPEALRILLAKRDREGSPPIRGVIHAAGVTESALLTETTHATFQRVMWPKIAGSQSLHMTFPPQHLDFFYLTASAGTVFGVPGQAGYAAANAYLDCLARTRHRQGCHTVSLDWVAWQGRGFGADAAVTVHELERHGSRPLSAEEAFAAWQYVDCYDVAQAVMAPMSATDSAGPGESTPVRAWSELSAEELLRELETELRQVLARELRLVESELESDRPFAELGLNSVMAMSIRREVEQLTGIELSVTMLWNHPTIAALTEHLAKKLSHHQDSVDDANGQAASSGRVLDELFAHVESAQ</sequence>
<dbReference type="InterPro" id="IPR049551">
    <property type="entry name" value="PKS_DH_C"/>
</dbReference>
<dbReference type="Pfam" id="PF02801">
    <property type="entry name" value="Ketoacyl-synt_C"/>
    <property type="match status" value="1"/>
</dbReference>
<dbReference type="SMART" id="SM01294">
    <property type="entry name" value="PKS_PP_betabranch"/>
    <property type="match status" value="1"/>
</dbReference>
<dbReference type="PROSITE" id="PS50075">
    <property type="entry name" value="CARRIER"/>
    <property type="match status" value="2"/>
</dbReference>
<dbReference type="RefSeq" id="WP_249762809.1">
    <property type="nucleotide sequence ID" value="NZ_CP097320.1"/>
</dbReference>
<dbReference type="PROSITE" id="PS00606">
    <property type="entry name" value="KS3_1"/>
    <property type="match status" value="1"/>
</dbReference>
<dbReference type="PROSITE" id="PS52004">
    <property type="entry name" value="KS3_2"/>
    <property type="match status" value="1"/>
</dbReference>
<dbReference type="SUPFAM" id="SSF51735">
    <property type="entry name" value="NAD(P)-binding Rossmann-fold domains"/>
    <property type="match status" value="2"/>
</dbReference>
<feature type="active site" description="Proton acceptor; for dehydratase activity" evidence="6">
    <location>
        <position position="1012"/>
    </location>
</feature>
<keyword evidence="1" id="KW-0596">Phosphopantetheine</keyword>
<evidence type="ECO:0000256" key="5">
    <source>
        <dbReference type="ARBA" id="ARBA00023268"/>
    </source>
</evidence>
<dbReference type="InterPro" id="IPR049900">
    <property type="entry name" value="PKS_mFAS_DH"/>
</dbReference>
<keyword evidence="11" id="KW-1185">Reference proteome</keyword>
<keyword evidence="10" id="KW-0012">Acyltransferase</keyword>
<dbReference type="InterPro" id="IPR009081">
    <property type="entry name" value="PP-bd_ACP"/>
</dbReference>
<dbReference type="SUPFAM" id="SSF53901">
    <property type="entry name" value="Thiolase-like"/>
    <property type="match status" value="1"/>
</dbReference>
<dbReference type="SUPFAM" id="SSF47336">
    <property type="entry name" value="ACP-like"/>
    <property type="match status" value="2"/>
</dbReference>
<dbReference type="SUPFAM" id="SSF55048">
    <property type="entry name" value="Probable ACP-binding domain of malonyl-CoA ACP transacylase"/>
    <property type="match status" value="1"/>
</dbReference>
<name>A0ABY4QFB4_9MYCO</name>
<dbReference type="SMART" id="SM00826">
    <property type="entry name" value="PKS_DH"/>
    <property type="match status" value="1"/>
</dbReference>
<dbReference type="Pfam" id="PF08659">
    <property type="entry name" value="KR"/>
    <property type="match status" value="1"/>
</dbReference>
<keyword evidence="3" id="KW-0808">Transferase</keyword>
<dbReference type="Gene3D" id="3.40.50.720">
    <property type="entry name" value="NAD(P)-binding Rossmann-like Domain"/>
    <property type="match status" value="1"/>
</dbReference>
<dbReference type="InterPro" id="IPR016039">
    <property type="entry name" value="Thiolase-like"/>
</dbReference>
<dbReference type="InterPro" id="IPR018201">
    <property type="entry name" value="Ketoacyl_synth_AS"/>
</dbReference>
<dbReference type="EMBL" id="CP097320">
    <property type="protein sequence ID" value="UQX09680.1"/>
    <property type="molecule type" value="Genomic_DNA"/>
</dbReference>
<dbReference type="InterPro" id="IPR001227">
    <property type="entry name" value="Ac_transferase_dom_sf"/>
</dbReference>
<evidence type="ECO:0000256" key="4">
    <source>
        <dbReference type="ARBA" id="ARBA00022857"/>
    </source>
</evidence>
<proteinExistence type="predicted"/>
<dbReference type="Pfam" id="PF00109">
    <property type="entry name" value="ketoacyl-synt"/>
    <property type="match status" value="1"/>
</dbReference>
<dbReference type="InterPro" id="IPR036291">
    <property type="entry name" value="NAD(P)-bd_dom_sf"/>
</dbReference>
<dbReference type="SMART" id="SM00823">
    <property type="entry name" value="PKS_PP"/>
    <property type="match status" value="2"/>
</dbReference>
<reference evidence="10" key="1">
    <citation type="submission" date="2022-05" db="EMBL/GenBank/DDBJ databases">
        <title>A methanotrophic Mycobacterium dominates a cave microbial ecosystem.</title>
        <authorList>
            <person name="Van Spanning R.J.M."/>
            <person name="Guan Q."/>
            <person name="Melkonian C."/>
            <person name="Gallant J."/>
            <person name="Polerecky L."/>
            <person name="Flot J.-F."/>
            <person name="Brandt B.W."/>
            <person name="Braster M."/>
            <person name="Iturbe Espinoza P."/>
            <person name="Aerts J."/>
            <person name="Meima-Franke M."/>
            <person name="Piersma S.R."/>
            <person name="Bunduc C."/>
            <person name="Ummels R."/>
            <person name="Pain A."/>
            <person name="Fleming E.J."/>
            <person name="van der Wel N."/>
            <person name="Gherman V.D."/>
            <person name="Sarbu S.M."/>
            <person name="Bodelier P.L.E."/>
            <person name="Bitter W."/>
        </authorList>
    </citation>
    <scope>NUCLEOTIDE SEQUENCE</scope>
    <source>
        <strain evidence="10">Sulfur Cave</strain>
    </source>
</reference>
<protein>
    <submittedName>
        <fullName evidence="10">Acyltransferase domain-containing protein</fullName>
    </submittedName>
</protein>
<dbReference type="PANTHER" id="PTHR43775:SF37">
    <property type="entry name" value="SI:DKEY-61P9.11"/>
    <property type="match status" value="1"/>
</dbReference>
<dbReference type="InterPro" id="IPR013968">
    <property type="entry name" value="PKS_KR"/>
</dbReference>
<dbReference type="InterPro" id="IPR032821">
    <property type="entry name" value="PKS_assoc"/>
</dbReference>
<dbReference type="InterPro" id="IPR020807">
    <property type="entry name" value="PKS_DH"/>
</dbReference>
<dbReference type="InterPro" id="IPR014031">
    <property type="entry name" value="Ketoacyl_synth_C"/>
</dbReference>
<accession>A0ABY4QFB4</accession>
<evidence type="ECO:0000313" key="11">
    <source>
        <dbReference type="Proteomes" id="UP001056610"/>
    </source>
</evidence>
<dbReference type="InterPro" id="IPR014043">
    <property type="entry name" value="Acyl_transferase_dom"/>
</dbReference>
<dbReference type="Pfam" id="PF00698">
    <property type="entry name" value="Acyl_transf_1"/>
    <property type="match status" value="1"/>
</dbReference>
<dbReference type="InterPro" id="IPR042104">
    <property type="entry name" value="PKS_dehydratase_sf"/>
</dbReference>
<evidence type="ECO:0000259" key="8">
    <source>
        <dbReference type="PROSITE" id="PS52004"/>
    </source>
</evidence>
<dbReference type="Pfam" id="PF16197">
    <property type="entry name" value="KAsynt_C_assoc"/>
    <property type="match status" value="1"/>
</dbReference>
<gene>
    <name evidence="10" type="ORF">M5I08_15255</name>
</gene>
<dbReference type="SUPFAM" id="SSF52151">
    <property type="entry name" value="FabD/lysophospholipase-like"/>
    <property type="match status" value="1"/>
</dbReference>
<dbReference type="Gene3D" id="3.40.366.10">
    <property type="entry name" value="Malonyl-Coenzyme A Acyl Carrier Protein, domain 2"/>
    <property type="match status" value="1"/>
</dbReference>
<feature type="domain" description="Carrier" evidence="7">
    <location>
        <begin position="1"/>
        <end position="82"/>
    </location>
</feature>
<evidence type="ECO:0000256" key="6">
    <source>
        <dbReference type="PROSITE-ProRule" id="PRU01363"/>
    </source>
</evidence>
<dbReference type="CDD" id="cd00833">
    <property type="entry name" value="PKS"/>
    <property type="match status" value="1"/>
</dbReference>
<keyword evidence="5" id="KW-0511">Multifunctional enzyme</keyword>
<dbReference type="Gene3D" id="3.40.47.10">
    <property type="match status" value="1"/>
</dbReference>
<dbReference type="Gene3D" id="3.10.129.110">
    <property type="entry name" value="Polyketide synthase dehydratase"/>
    <property type="match status" value="1"/>
</dbReference>
<dbReference type="Pfam" id="PF21089">
    <property type="entry name" value="PKS_DH_N"/>
    <property type="match status" value="1"/>
</dbReference>
<dbReference type="Pfam" id="PF14765">
    <property type="entry name" value="PS-DH"/>
    <property type="match status" value="1"/>
</dbReference>
<dbReference type="CDD" id="cd08955">
    <property type="entry name" value="KR_2_FAS_SDR_x"/>
    <property type="match status" value="1"/>
</dbReference>
<dbReference type="InterPro" id="IPR014030">
    <property type="entry name" value="Ketoacyl_synth_N"/>
</dbReference>
<evidence type="ECO:0000256" key="2">
    <source>
        <dbReference type="ARBA" id="ARBA00022553"/>
    </source>
</evidence>
<evidence type="ECO:0000313" key="10">
    <source>
        <dbReference type="EMBL" id="UQX09680.1"/>
    </source>
</evidence>
<dbReference type="InterPro" id="IPR016035">
    <property type="entry name" value="Acyl_Trfase/lysoPLipase"/>
</dbReference>